<evidence type="ECO:0000256" key="2">
    <source>
        <dbReference type="SAM" id="Phobius"/>
    </source>
</evidence>
<keyword evidence="2" id="KW-0472">Membrane</keyword>
<feature type="transmembrane region" description="Helical" evidence="2">
    <location>
        <begin position="134"/>
        <end position="155"/>
    </location>
</feature>
<gene>
    <name evidence="3" type="ORF">HNAJ_LOCUS5110</name>
</gene>
<dbReference type="Gene3D" id="2.30.30.140">
    <property type="match status" value="1"/>
</dbReference>
<reference evidence="3 4" key="2">
    <citation type="submission" date="2018-11" db="EMBL/GenBank/DDBJ databases">
        <authorList>
            <consortium name="Pathogen Informatics"/>
        </authorList>
    </citation>
    <scope>NUCLEOTIDE SEQUENCE [LARGE SCALE GENOMIC DNA]</scope>
</reference>
<protein>
    <submittedName>
        <fullName evidence="5">TRAM domain-containing protein</fullName>
    </submittedName>
</protein>
<sequence length="158" mass="16883">MSLPSAAESAMTSRVGSETPTSSILSSSETGPGHDSKLAPVFLPVGAAVSAKYRGAFCEAEIESITQDYRIRVQLQQKKGFVTVEKSNVLSGTIEPNAEVSVLIRSGEFASSHPQIATITKVTDLSVYSVGKNISICIFSSCFFALSVILQYGYFQCE</sequence>
<evidence type="ECO:0000313" key="5">
    <source>
        <dbReference type="WBParaSite" id="HNAJ_0000511201-mRNA-1"/>
    </source>
</evidence>
<keyword evidence="2" id="KW-1133">Transmembrane helix</keyword>
<evidence type="ECO:0000313" key="3">
    <source>
        <dbReference type="EMBL" id="VDO00970.1"/>
    </source>
</evidence>
<evidence type="ECO:0000313" key="4">
    <source>
        <dbReference type="Proteomes" id="UP000278807"/>
    </source>
</evidence>
<accession>A0A0R3TDH3</accession>
<feature type="compositionally biased region" description="Low complexity" evidence="1">
    <location>
        <begin position="16"/>
        <end position="31"/>
    </location>
</feature>
<dbReference type="EMBL" id="UZAE01004067">
    <property type="protein sequence ID" value="VDO00970.1"/>
    <property type="molecule type" value="Genomic_DNA"/>
</dbReference>
<dbReference type="Proteomes" id="UP000278807">
    <property type="component" value="Unassembled WGS sequence"/>
</dbReference>
<dbReference type="AlphaFoldDB" id="A0A0R3TDH3"/>
<organism evidence="5">
    <name type="scientific">Rodentolepis nana</name>
    <name type="common">Dwarf tapeworm</name>
    <name type="synonym">Hymenolepis nana</name>
    <dbReference type="NCBI Taxonomy" id="102285"/>
    <lineage>
        <taxon>Eukaryota</taxon>
        <taxon>Metazoa</taxon>
        <taxon>Spiralia</taxon>
        <taxon>Lophotrochozoa</taxon>
        <taxon>Platyhelminthes</taxon>
        <taxon>Cestoda</taxon>
        <taxon>Eucestoda</taxon>
        <taxon>Cyclophyllidea</taxon>
        <taxon>Hymenolepididae</taxon>
        <taxon>Rodentolepis</taxon>
    </lineage>
</organism>
<dbReference type="OrthoDB" id="10068428at2759"/>
<keyword evidence="2" id="KW-0812">Transmembrane</keyword>
<feature type="region of interest" description="Disordered" evidence="1">
    <location>
        <begin position="1"/>
        <end position="33"/>
    </location>
</feature>
<reference evidence="5" key="1">
    <citation type="submission" date="2017-02" db="UniProtKB">
        <authorList>
            <consortium name="WormBaseParasite"/>
        </authorList>
    </citation>
    <scope>IDENTIFICATION</scope>
</reference>
<proteinExistence type="predicted"/>
<evidence type="ECO:0000256" key="1">
    <source>
        <dbReference type="SAM" id="MobiDB-lite"/>
    </source>
</evidence>
<name>A0A0R3TDH3_RODNA</name>
<keyword evidence="4" id="KW-1185">Reference proteome</keyword>
<dbReference type="WBParaSite" id="HNAJ_0000511201-mRNA-1">
    <property type="protein sequence ID" value="HNAJ_0000511201-mRNA-1"/>
    <property type="gene ID" value="HNAJ_0000511201"/>
</dbReference>
<dbReference type="STRING" id="102285.A0A0R3TDH3"/>